<dbReference type="EMBL" id="LJYW01000001">
    <property type="protein sequence ID" value="KPL52360.1"/>
    <property type="molecule type" value="Genomic_DNA"/>
</dbReference>
<reference evidence="1 2" key="2">
    <citation type="submission" date="2015-10" db="EMBL/GenBank/DDBJ databases">
        <title>Draft Genome Sequence of Prosthecomicrobium hirschii ATCC 27832.</title>
        <authorList>
            <person name="Daniel J."/>
            <person name="Givan S.A."/>
            <person name="Brun Y.V."/>
            <person name="Brown P.J."/>
        </authorList>
    </citation>
    <scope>NUCLEOTIDE SEQUENCE [LARGE SCALE GENOMIC DNA]</scope>
    <source>
        <strain evidence="1 2">16</strain>
    </source>
</reference>
<protein>
    <submittedName>
        <fullName evidence="1">Triphosphoribosyl-dephospho-CoA synthase</fullName>
    </submittedName>
</protein>
<keyword evidence="2" id="KW-1185">Reference proteome</keyword>
<evidence type="ECO:0000313" key="2">
    <source>
        <dbReference type="Proteomes" id="UP000048984"/>
    </source>
</evidence>
<dbReference type="GO" id="GO:0046917">
    <property type="term" value="F:triphosphoribosyl-dephospho-CoA synthase activity"/>
    <property type="evidence" value="ECO:0007669"/>
    <property type="project" value="InterPro"/>
</dbReference>
<dbReference type="Pfam" id="PF01874">
    <property type="entry name" value="CitG"/>
    <property type="match status" value="1"/>
</dbReference>
<dbReference type="Proteomes" id="UP000048984">
    <property type="component" value="Unassembled WGS sequence"/>
</dbReference>
<dbReference type="AlphaFoldDB" id="A0A0P6VPJ8"/>
<comment type="caution">
    <text evidence="1">The sequence shown here is derived from an EMBL/GenBank/DDBJ whole genome shotgun (WGS) entry which is preliminary data.</text>
</comment>
<dbReference type="STRING" id="665126.ABB55_09060"/>
<gene>
    <name evidence="1" type="ORF">ABB55_09060</name>
</gene>
<reference evidence="1 2" key="1">
    <citation type="submission" date="2015-09" db="EMBL/GenBank/DDBJ databases">
        <authorList>
            <person name="Jackson K.R."/>
            <person name="Lunt B.L."/>
            <person name="Fisher J.N.B."/>
            <person name="Gardner A.V."/>
            <person name="Bailey M.E."/>
            <person name="Deus L.M."/>
            <person name="Earl A.S."/>
            <person name="Gibby P.D."/>
            <person name="Hartmann K.A."/>
            <person name="Liu J.E."/>
            <person name="Manci A.M."/>
            <person name="Nielsen D.A."/>
            <person name="Solomon M.B."/>
            <person name="Breakwell D.P."/>
            <person name="Burnett S.H."/>
            <person name="Grose J.H."/>
        </authorList>
    </citation>
    <scope>NUCLEOTIDE SEQUENCE [LARGE SCALE GENOMIC DNA]</scope>
    <source>
        <strain evidence="1 2">16</strain>
    </source>
</reference>
<evidence type="ECO:0000313" key="1">
    <source>
        <dbReference type="EMBL" id="KPL52360.1"/>
    </source>
</evidence>
<sequence>MTAGAPDPSALAAAFERACLMELQALKPGNVHVHAPGHRMTVADFELSAAVAAPLVARPGARVGRRVREAVEATMAAVGQNTNLGILLLAAPILAAAERGGDLRADLGAILAELDRQDAEDVFAAIRLANPGGLGRAPEHDVHGPAVDLHAAMAAAADRDSIARQYVTGFADLWTIGLPALAAAIRRSPFGPAAVTEIYLAWLAARPDSHIVRKFGADIAEDVRKTAETLRGATARSGGHDELMKWDAAWKRRSINPGTSADLTVATILPHLIRPIT</sequence>
<accession>A0A0P6VPJ8</accession>
<organism evidence="1 2">
    <name type="scientific">Prosthecodimorpha hirschii</name>
    <dbReference type="NCBI Taxonomy" id="665126"/>
    <lineage>
        <taxon>Bacteria</taxon>
        <taxon>Pseudomonadati</taxon>
        <taxon>Pseudomonadota</taxon>
        <taxon>Alphaproteobacteria</taxon>
        <taxon>Hyphomicrobiales</taxon>
        <taxon>Ancalomicrobiaceae</taxon>
        <taxon>Prosthecodimorpha</taxon>
    </lineage>
</organism>
<dbReference type="InterPro" id="IPR002736">
    <property type="entry name" value="CitG"/>
</dbReference>
<dbReference type="PANTHER" id="PTHR42280">
    <property type="entry name" value="CITG FAMILY PROTEIN"/>
    <property type="match status" value="1"/>
</dbReference>
<proteinExistence type="predicted"/>
<dbReference type="PANTHER" id="PTHR42280:SF1">
    <property type="entry name" value="CITG FAMILY PROTEIN"/>
    <property type="match status" value="1"/>
</dbReference>
<dbReference type="Gene3D" id="1.10.4200.10">
    <property type="entry name" value="Triphosphoribosyl-dephospho-CoA protein"/>
    <property type="match status" value="1"/>
</dbReference>
<dbReference type="GO" id="GO:0005524">
    <property type="term" value="F:ATP binding"/>
    <property type="evidence" value="ECO:0007669"/>
    <property type="project" value="InterPro"/>
</dbReference>
<dbReference type="RefSeq" id="WP_054358523.1">
    <property type="nucleotide sequence ID" value="NZ_LJYW01000001.1"/>
</dbReference>
<name>A0A0P6VPJ8_9HYPH</name>